<feature type="domain" description="Peptidase S26" evidence="4">
    <location>
        <begin position="21"/>
        <end position="173"/>
    </location>
</feature>
<dbReference type="EMBL" id="JANFXK010000010">
    <property type="protein sequence ID" value="MCQ4637125.1"/>
    <property type="molecule type" value="Genomic_DNA"/>
</dbReference>
<dbReference type="PRINTS" id="PR00727">
    <property type="entry name" value="LEADERPTASE"/>
</dbReference>
<evidence type="ECO:0000313" key="5">
    <source>
        <dbReference type="EMBL" id="MCQ4637125.1"/>
    </source>
</evidence>
<keyword evidence="6" id="KW-1185">Reference proteome</keyword>
<keyword evidence="3" id="KW-0645">Protease</keyword>
<sequence>MSQNSQYQDKVSWRRKYRPYIVAGVLAFVLTMFVAPEINEGTAMEPTIKDGQVLVITKTSYSAKRGKPDLGQIVVLEKTLAPEVSEDNIIGRVVGLPGDTIEIKDGKVYRNGKEYVTKNGIKGADGSLKVTVSEDDVFLLSDNRSQSDTDSRNKKLGPVPMREIKGNVQLSIWPFSDMGRVDK</sequence>
<dbReference type="GO" id="GO:0009003">
    <property type="term" value="F:signal peptidase activity"/>
    <property type="evidence" value="ECO:0007669"/>
    <property type="project" value="UniProtKB-EC"/>
</dbReference>
<dbReference type="EC" id="3.4.21.89" evidence="3"/>
<dbReference type="InterPro" id="IPR000223">
    <property type="entry name" value="Pept_S26A_signal_pept_1"/>
</dbReference>
<dbReference type="PANTHER" id="PTHR43390:SF1">
    <property type="entry name" value="CHLOROPLAST PROCESSING PEPTIDASE"/>
    <property type="match status" value="1"/>
</dbReference>
<comment type="catalytic activity">
    <reaction evidence="3">
        <text>Cleavage of hydrophobic, N-terminal signal or leader sequences from secreted and periplasmic proteins.</text>
        <dbReference type="EC" id="3.4.21.89"/>
    </reaction>
</comment>
<comment type="subcellular location">
    <subcellularLocation>
        <location evidence="1">Cell membrane</location>
        <topology evidence="1">Single-pass type II membrane protein</topology>
    </subcellularLocation>
    <subcellularLocation>
        <location evidence="3">Membrane</location>
        <topology evidence="3">Single-pass type II membrane protein</topology>
    </subcellularLocation>
</comment>
<organism evidence="5 6">
    <name type="scientific">Anaerovorax odorimutans</name>
    <dbReference type="NCBI Taxonomy" id="109327"/>
    <lineage>
        <taxon>Bacteria</taxon>
        <taxon>Bacillati</taxon>
        <taxon>Bacillota</taxon>
        <taxon>Clostridia</taxon>
        <taxon>Peptostreptococcales</taxon>
        <taxon>Anaerovoracaceae</taxon>
        <taxon>Anaerovorax</taxon>
    </lineage>
</organism>
<comment type="caution">
    <text evidence="5">The sequence shown here is derived from an EMBL/GenBank/DDBJ whole genome shotgun (WGS) entry which is preliminary data.</text>
</comment>
<keyword evidence="3" id="KW-1133">Transmembrane helix</keyword>
<dbReference type="CDD" id="cd06530">
    <property type="entry name" value="S26_SPase_I"/>
    <property type="match status" value="1"/>
</dbReference>
<evidence type="ECO:0000256" key="2">
    <source>
        <dbReference type="ARBA" id="ARBA00009370"/>
    </source>
</evidence>
<evidence type="ECO:0000256" key="3">
    <source>
        <dbReference type="RuleBase" id="RU362042"/>
    </source>
</evidence>
<keyword evidence="3" id="KW-0472">Membrane</keyword>
<feature type="transmembrane region" description="Helical" evidence="3">
    <location>
        <begin position="20"/>
        <end position="38"/>
    </location>
</feature>
<dbReference type="InterPro" id="IPR036286">
    <property type="entry name" value="LexA/Signal_pep-like_sf"/>
</dbReference>
<name>A0ABT1RPM4_9FIRM</name>
<dbReference type="InterPro" id="IPR019533">
    <property type="entry name" value="Peptidase_S26"/>
</dbReference>
<reference evidence="5 6" key="1">
    <citation type="submission" date="2022-06" db="EMBL/GenBank/DDBJ databases">
        <title>Isolation of gut microbiota from human fecal samples.</title>
        <authorList>
            <person name="Pamer E.G."/>
            <person name="Barat B."/>
            <person name="Waligurski E."/>
            <person name="Medina S."/>
            <person name="Paddock L."/>
            <person name="Mostad J."/>
        </authorList>
    </citation>
    <scope>NUCLEOTIDE SEQUENCE [LARGE SCALE GENOMIC DNA]</scope>
    <source>
        <strain evidence="5 6">SL.3.17</strain>
    </source>
</reference>
<dbReference type="Proteomes" id="UP001524502">
    <property type="component" value="Unassembled WGS sequence"/>
</dbReference>
<comment type="similarity">
    <text evidence="2 3">Belongs to the peptidase S26 family.</text>
</comment>
<dbReference type="SUPFAM" id="SSF51306">
    <property type="entry name" value="LexA/Signal peptidase"/>
    <property type="match status" value="1"/>
</dbReference>
<keyword evidence="3" id="KW-0812">Transmembrane</keyword>
<proteinExistence type="inferred from homology"/>
<dbReference type="PANTHER" id="PTHR43390">
    <property type="entry name" value="SIGNAL PEPTIDASE I"/>
    <property type="match status" value="1"/>
</dbReference>
<protein>
    <recommendedName>
        <fullName evidence="3">Signal peptidase I</fullName>
        <ecNumber evidence="3">3.4.21.89</ecNumber>
    </recommendedName>
</protein>
<evidence type="ECO:0000313" key="6">
    <source>
        <dbReference type="Proteomes" id="UP001524502"/>
    </source>
</evidence>
<dbReference type="Pfam" id="PF10502">
    <property type="entry name" value="Peptidase_S26"/>
    <property type="match status" value="1"/>
</dbReference>
<keyword evidence="3 5" id="KW-0378">Hydrolase</keyword>
<evidence type="ECO:0000259" key="4">
    <source>
        <dbReference type="Pfam" id="PF10502"/>
    </source>
</evidence>
<dbReference type="NCBIfam" id="TIGR02227">
    <property type="entry name" value="sigpep_I_bact"/>
    <property type="match status" value="1"/>
</dbReference>
<accession>A0ABT1RPM4</accession>
<evidence type="ECO:0000256" key="1">
    <source>
        <dbReference type="ARBA" id="ARBA00004401"/>
    </source>
</evidence>
<dbReference type="Gene3D" id="2.10.109.10">
    <property type="entry name" value="Umud Fragment, subunit A"/>
    <property type="match status" value="1"/>
</dbReference>
<gene>
    <name evidence="5" type="primary">lepB</name>
    <name evidence="5" type="ORF">NE619_10340</name>
</gene>
<dbReference type="RefSeq" id="WP_256132317.1">
    <property type="nucleotide sequence ID" value="NZ_JANFXK010000010.1"/>
</dbReference>